<dbReference type="SFLD" id="SFLDG01168">
    <property type="entry name" value="Ferric_reductase_subgroup_(FRE"/>
    <property type="match status" value="1"/>
</dbReference>
<dbReference type="RefSeq" id="XP_047768772.1">
    <property type="nucleotide sequence ID" value="XM_047912947.1"/>
</dbReference>
<keyword evidence="17" id="KW-1185">Reference proteome</keyword>
<evidence type="ECO:0000256" key="3">
    <source>
        <dbReference type="ARBA" id="ARBA00012668"/>
    </source>
</evidence>
<dbReference type="PANTHER" id="PTHR32361:SF23">
    <property type="entry name" value="FERRIC-CHELATE REDUCTASE"/>
    <property type="match status" value="1"/>
</dbReference>
<dbReference type="PANTHER" id="PTHR32361">
    <property type="entry name" value="FERRIC/CUPRIC REDUCTASE TRANSMEMBRANE COMPONENT"/>
    <property type="match status" value="1"/>
</dbReference>
<keyword evidence="7" id="KW-0249">Electron transport</keyword>
<gene>
    <name evidence="16" type="ORF">CLAFUR5_13799</name>
</gene>
<organism evidence="16 17">
    <name type="scientific">Passalora fulva</name>
    <name type="common">Tomato leaf mold</name>
    <name type="synonym">Cladosporium fulvum</name>
    <dbReference type="NCBI Taxonomy" id="5499"/>
    <lineage>
        <taxon>Eukaryota</taxon>
        <taxon>Fungi</taxon>
        <taxon>Dikarya</taxon>
        <taxon>Ascomycota</taxon>
        <taxon>Pezizomycotina</taxon>
        <taxon>Dothideomycetes</taxon>
        <taxon>Dothideomycetidae</taxon>
        <taxon>Mycosphaerellales</taxon>
        <taxon>Mycosphaerellaceae</taxon>
        <taxon>Fulvia</taxon>
    </lineage>
</organism>
<dbReference type="InterPro" id="IPR039261">
    <property type="entry name" value="FNR_nucleotide-bd"/>
</dbReference>
<feature type="transmembrane region" description="Helical" evidence="14">
    <location>
        <begin position="54"/>
        <end position="75"/>
    </location>
</feature>
<keyword evidence="8 14" id="KW-1133">Transmembrane helix</keyword>
<evidence type="ECO:0000256" key="2">
    <source>
        <dbReference type="ARBA" id="ARBA00006278"/>
    </source>
</evidence>
<dbReference type="GO" id="GO:0052851">
    <property type="term" value="F:ferric-chelate reductase (NADPH) activity"/>
    <property type="evidence" value="ECO:0007669"/>
    <property type="project" value="UniProtKB-EC"/>
</dbReference>
<accession>A0A9Q8PL33</accession>
<name>A0A9Q8PL33_PASFU</name>
<keyword evidence="4" id="KW-0813">Transport</keyword>
<keyword evidence="11 14" id="KW-0472">Membrane</keyword>
<dbReference type="Pfam" id="PF08022">
    <property type="entry name" value="FAD_binding_8"/>
    <property type="match status" value="1"/>
</dbReference>
<dbReference type="AlphaFoldDB" id="A0A9Q8PL33"/>
<dbReference type="PROSITE" id="PS51384">
    <property type="entry name" value="FAD_FR"/>
    <property type="match status" value="1"/>
</dbReference>
<dbReference type="SUPFAM" id="SSF63380">
    <property type="entry name" value="Riboflavin synthase domain-like"/>
    <property type="match status" value="1"/>
</dbReference>
<comment type="subcellular location">
    <subcellularLocation>
        <location evidence="1">Cell membrane</location>
        <topology evidence="1">Multi-pass membrane protein</topology>
    </subcellularLocation>
</comment>
<dbReference type="GO" id="GO:0006879">
    <property type="term" value="P:intracellular iron ion homeostasis"/>
    <property type="evidence" value="ECO:0007669"/>
    <property type="project" value="TreeGrafter"/>
</dbReference>
<reference evidence="16" key="2">
    <citation type="journal article" date="2022" name="Microb. Genom.">
        <title>A chromosome-scale genome assembly of the tomato pathogen Cladosporium fulvum reveals a compartmentalized genome architecture and the presence of a dispensable chromosome.</title>
        <authorList>
            <person name="Zaccaron A.Z."/>
            <person name="Chen L.H."/>
            <person name="Samaras A."/>
            <person name="Stergiopoulos I."/>
        </authorList>
    </citation>
    <scope>NUCLEOTIDE SEQUENCE</scope>
    <source>
        <strain evidence="16">Race5_Kim</strain>
    </source>
</reference>
<dbReference type="Proteomes" id="UP000756132">
    <property type="component" value="Chromosome 12"/>
</dbReference>
<dbReference type="EC" id="1.16.1.9" evidence="3"/>
<dbReference type="OrthoDB" id="17725at2759"/>
<dbReference type="SFLD" id="SFLDS00052">
    <property type="entry name" value="Ferric_Reductase_Domain"/>
    <property type="match status" value="1"/>
</dbReference>
<feature type="region of interest" description="Disordered" evidence="13">
    <location>
        <begin position="539"/>
        <end position="567"/>
    </location>
</feature>
<keyword evidence="6 14" id="KW-0812">Transmembrane</keyword>
<evidence type="ECO:0000256" key="8">
    <source>
        <dbReference type="ARBA" id="ARBA00022989"/>
    </source>
</evidence>
<evidence type="ECO:0000256" key="5">
    <source>
        <dbReference type="ARBA" id="ARBA00022475"/>
    </source>
</evidence>
<reference evidence="16" key="1">
    <citation type="submission" date="2021-12" db="EMBL/GenBank/DDBJ databases">
        <authorList>
            <person name="Zaccaron A."/>
            <person name="Stergiopoulos I."/>
        </authorList>
    </citation>
    <scope>NUCLEOTIDE SEQUENCE</scope>
    <source>
        <strain evidence="16">Race5_Kim</strain>
    </source>
</reference>
<evidence type="ECO:0000313" key="17">
    <source>
        <dbReference type="Proteomes" id="UP000756132"/>
    </source>
</evidence>
<dbReference type="InterPro" id="IPR017927">
    <property type="entry name" value="FAD-bd_FR_type"/>
</dbReference>
<dbReference type="GO" id="GO:0005886">
    <property type="term" value="C:plasma membrane"/>
    <property type="evidence" value="ECO:0007669"/>
    <property type="project" value="UniProtKB-SubCell"/>
</dbReference>
<evidence type="ECO:0000256" key="1">
    <source>
        <dbReference type="ARBA" id="ARBA00004651"/>
    </source>
</evidence>
<dbReference type="Pfam" id="PF08030">
    <property type="entry name" value="NAD_binding_6"/>
    <property type="match status" value="1"/>
</dbReference>
<dbReference type="InterPro" id="IPR013121">
    <property type="entry name" value="Fe_red_NAD-bd_6"/>
</dbReference>
<dbReference type="SUPFAM" id="SSF52343">
    <property type="entry name" value="Ferredoxin reductase-like, C-terminal NADP-linked domain"/>
    <property type="match status" value="1"/>
</dbReference>
<feature type="transmembrane region" description="Helical" evidence="14">
    <location>
        <begin position="199"/>
        <end position="221"/>
    </location>
</feature>
<protein>
    <recommendedName>
        <fullName evidence="3">ferric-chelate reductase (NADPH)</fullName>
        <ecNumber evidence="3">1.16.1.9</ecNumber>
    </recommendedName>
</protein>
<evidence type="ECO:0000256" key="11">
    <source>
        <dbReference type="ARBA" id="ARBA00023136"/>
    </source>
</evidence>
<feature type="domain" description="FAD-binding FR-type" evidence="15">
    <location>
        <begin position="310"/>
        <end position="422"/>
    </location>
</feature>
<dbReference type="InterPro" id="IPR013112">
    <property type="entry name" value="FAD-bd_8"/>
</dbReference>
<evidence type="ECO:0000256" key="4">
    <source>
        <dbReference type="ARBA" id="ARBA00022448"/>
    </source>
</evidence>
<keyword evidence="9" id="KW-0560">Oxidoreductase</keyword>
<dbReference type="GO" id="GO:0015677">
    <property type="term" value="P:copper ion import"/>
    <property type="evidence" value="ECO:0007669"/>
    <property type="project" value="TreeGrafter"/>
</dbReference>
<keyword evidence="10" id="KW-0406">Ion transport</keyword>
<evidence type="ECO:0000256" key="12">
    <source>
        <dbReference type="ARBA" id="ARBA00048483"/>
    </source>
</evidence>
<comment type="catalytic activity">
    <reaction evidence="12">
        <text>2 a Fe(II)-siderophore + NADP(+) + H(+) = 2 a Fe(III)-siderophore + NADPH</text>
        <dbReference type="Rhea" id="RHEA:28795"/>
        <dbReference type="Rhea" id="RHEA-COMP:11342"/>
        <dbReference type="Rhea" id="RHEA-COMP:11344"/>
        <dbReference type="ChEBI" id="CHEBI:15378"/>
        <dbReference type="ChEBI" id="CHEBI:29033"/>
        <dbReference type="ChEBI" id="CHEBI:29034"/>
        <dbReference type="ChEBI" id="CHEBI:57783"/>
        <dbReference type="ChEBI" id="CHEBI:58349"/>
        <dbReference type="EC" id="1.16.1.9"/>
    </reaction>
</comment>
<dbReference type="KEGG" id="ffu:CLAFUR5_13799"/>
<dbReference type="InterPro" id="IPR013130">
    <property type="entry name" value="Fe3_Rdtase_TM_dom"/>
</dbReference>
<feature type="transmembrane region" description="Helical" evidence="14">
    <location>
        <begin position="233"/>
        <end position="251"/>
    </location>
</feature>
<dbReference type="Pfam" id="PF01794">
    <property type="entry name" value="Ferric_reduct"/>
    <property type="match status" value="1"/>
</dbReference>
<evidence type="ECO:0000256" key="6">
    <source>
        <dbReference type="ARBA" id="ARBA00022692"/>
    </source>
</evidence>
<feature type="transmembrane region" description="Helical" evidence="14">
    <location>
        <begin position="293"/>
        <end position="313"/>
    </location>
</feature>
<feature type="transmembrane region" description="Helical" evidence="14">
    <location>
        <begin position="263"/>
        <end position="281"/>
    </location>
</feature>
<evidence type="ECO:0000256" key="10">
    <source>
        <dbReference type="ARBA" id="ARBA00023065"/>
    </source>
</evidence>
<evidence type="ECO:0000313" key="16">
    <source>
        <dbReference type="EMBL" id="UJO24406.1"/>
    </source>
</evidence>
<evidence type="ECO:0000256" key="13">
    <source>
        <dbReference type="SAM" id="MobiDB-lite"/>
    </source>
</evidence>
<evidence type="ECO:0000256" key="9">
    <source>
        <dbReference type="ARBA" id="ARBA00023002"/>
    </source>
</evidence>
<evidence type="ECO:0000256" key="14">
    <source>
        <dbReference type="SAM" id="Phobius"/>
    </source>
</evidence>
<keyword evidence="5" id="KW-1003">Cell membrane</keyword>
<dbReference type="InterPro" id="IPR017938">
    <property type="entry name" value="Riboflavin_synthase-like_b-brl"/>
</dbReference>
<proteinExistence type="inferred from homology"/>
<dbReference type="GO" id="GO:0006826">
    <property type="term" value="P:iron ion transport"/>
    <property type="evidence" value="ECO:0007669"/>
    <property type="project" value="TreeGrafter"/>
</dbReference>
<evidence type="ECO:0000256" key="7">
    <source>
        <dbReference type="ARBA" id="ARBA00022982"/>
    </source>
</evidence>
<sequence>MAMSHGHAMSMKPWLTQPVVLHSSRTHKCSLNTTAQCEWQQGYWRFWYEADHHFALPTVALFLATILLFAIPYTLSTLWPRAGSSSSIVRRAKASNRYLAYKQFRIGRLNWNSAPLGVLLLGAVGTIYFFAMTLGPRPYYWPNQKSPPLSFGNSPPIANRAGWMSLACLPFVFATSPKSNMITGLTGVSHEKLQVFHRWISYAMFVLALIHTFPFIIFHIWKGDMMLEWRTDVVYWTGTVAILAQAYLTFASMSPLRNMAYEWFKASHFVAALLFVVFFFFHCNYRLSSWDYFIATGVIYSLCWLHSSLRVWFQHGLGKARIDLMSNGFIRVAVSTKTTWRAGQHYFVRFMGIGMHAWTAHPFTVCSLPTKAHYYEAADSELVFYIRPEGGFTARLAKYAEKHPGAQMRVMLDGPYGGIDMPKLEQCDRMVVLAGGSGAGWALPLIETFLRRKDCAACCDAPAEVAKDCSLPSMRVILATRDLATRNWFEEAVSESLKNSLIGTCPPGLVVEVHYTGGDENAAAPKITGQFLNKLDEPEKAPDAHLVPRNGTGSSDSESEDDKDQRTRFARSLKDFNARPYLPTVVAEECASVDAATSMGVFVCGPLSMQSDVANAVAQEQIAAMKDGKRDVYLHMEHFSWA</sequence>
<feature type="transmembrane region" description="Helical" evidence="14">
    <location>
        <begin position="114"/>
        <end position="135"/>
    </location>
</feature>
<dbReference type="EMBL" id="CP090174">
    <property type="protein sequence ID" value="UJO24406.1"/>
    <property type="molecule type" value="Genomic_DNA"/>
</dbReference>
<dbReference type="GeneID" id="71993677"/>
<dbReference type="CDD" id="cd06186">
    <property type="entry name" value="NOX_Duox_like_FAD_NADP"/>
    <property type="match status" value="1"/>
</dbReference>
<comment type="similarity">
    <text evidence="2">Belongs to the ferric reductase (FRE) family.</text>
</comment>
<evidence type="ECO:0000259" key="15">
    <source>
        <dbReference type="PROSITE" id="PS51384"/>
    </source>
</evidence>
<dbReference type="InterPro" id="IPR051410">
    <property type="entry name" value="Ferric/Cupric_Reductase"/>
</dbReference>
<dbReference type="Gene3D" id="3.40.50.80">
    <property type="entry name" value="Nucleotide-binding domain of ferredoxin-NADP reductase (FNR) module"/>
    <property type="match status" value="1"/>
</dbReference>